<proteinExistence type="predicted"/>
<dbReference type="Proteomes" id="UP001162060">
    <property type="component" value="Unassembled WGS sequence"/>
</dbReference>
<dbReference type="EMBL" id="CAKLBY020000189">
    <property type="protein sequence ID" value="CAK7932317.1"/>
    <property type="molecule type" value="Genomic_DNA"/>
</dbReference>
<gene>
    <name evidence="1" type="ORF">PM001_LOCUS17467</name>
</gene>
<comment type="caution">
    <text evidence="1">The sequence shown here is derived from an EMBL/GenBank/DDBJ whole genome shotgun (WGS) entry which is preliminary data.</text>
</comment>
<name>A0AAV1UF62_9STRA</name>
<evidence type="ECO:0000313" key="1">
    <source>
        <dbReference type="EMBL" id="CAK7932317.1"/>
    </source>
</evidence>
<protein>
    <submittedName>
        <fullName evidence="1">Uncharacterized protein</fullName>
    </submittedName>
</protein>
<sequence length="66" mass="7265">MKDLEMAKRIARYLKETKTLKLFVDSSNKLMDPVKIESCSDADFAAGKSDYKSVSKCVSTVDGAVT</sequence>
<accession>A0AAV1UF62</accession>
<dbReference type="AlphaFoldDB" id="A0AAV1UF62"/>
<evidence type="ECO:0000313" key="2">
    <source>
        <dbReference type="Proteomes" id="UP001162060"/>
    </source>
</evidence>
<organism evidence="1 2">
    <name type="scientific">Peronospora matthiolae</name>
    <dbReference type="NCBI Taxonomy" id="2874970"/>
    <lineage>
        <taxon>Eukaryota</taxon>
        <taxon>Sar</taxon>
        <taxon>Stramenopiles</taxon>
        <taxon>Oomycota</taxon>
        <taxon>Peronosporomycetes</taxon>
        <taxon>Peronosporales</taxon>
        <taxon>Peronosporaceae</taxon>
        <taxon>Peronospora</taxon>
    </lineage>
</organism>
<reference evidence="1" key="1">
    <citation type="submission" date="2024-01" db="EMBL/GenBank/DDBJ databases">
        <authorList>
            <person name="Webb A."/>
        </authorList>
    </citation>
    <scope>NUCLEOTIDE SEQUENCE</scope>
    <source>
        <strain evidence="1">Pm1</strain>
    </source>
</reference>